<dbReference type="InterPro" id="IPR040847">
    <property type="entry name" value="SH3_15"/>
</dbReference>
<dbReference type="PANTHER" id="PTHR24202">
    <property type="entry name" value="E3 UBIQUITIN-PROTEIN LIGASE MIB2"/>
    <property type="match status" value="1"/>
</dbReference>
<keyword evidence="3" id="KW-0479">Metal-binding</keyword>
<dbReference type="AlphaFoldDB" id="A0A7T8KJL6"/>
<dbReference type="EMBL" id="CP045890">
    <property type="protein sequence ID" value="QQP57133.1"/>
    <property type="molecule type" value="Genomic_DNA"/>
</dbReference>
<dbReference type="InterPro" id="IPR010606">
    <property type="entry name" value="Mib_Herc2"/>
</dbReference>
<dbReference type="UniPathway" id="UPA00143"/>
<feature type="non-terminal residue" evidence="10">
    <location>
        <position position="180"/>
    </location>
</feature>
<feature type="domain" description="Mind bomb SH3 repeat" evidence="9">
    <location>
        <begin position="79"/>
        <end position="138"/>
    </location>
</feature>
<comment type="pathway">
    <text evidence="1">Protein modification; protein ubiquitination.</text>
</comment>
<name>A0A7T8KJL6_CALRO</name>
<dbReference type="OrthoDB" id="2122982at2759"/>
<dbReference type="InterPro" id="IPR037252">
    <property type="entry name" value="Mib_Herc2_sf"/>
</dbReference>
<dbReference type="GO" id="GO:0004842">
    <property type="term" value="F:ubiquitin-protein transferase activity"/>
    <property type="evidence" value="ECO:0007669"/>
    <property type="project" value="InterPro"/>
</dbReference>
<evidence type="ECO:0000259" key="8">
    <source>
        <dbReference type="Pfam" id="PF06701"/>
    </source>
</evidence>
<feature type="non-terminal residue" evidence="10">
    <location>
        <position position="1"/>
    </location>
</feature>
<evidence type="ECO:0000256" key="6">
    <source>
        <dbReference type="ARBA" id="ARBA00022786"/>
    </source>
</evidence>
<evidence type="ECO:0000256" key="5">
    <source>
        <dbReference type="ARBA" id="ARBA00022771"/>
    </source>
</evidence>
<evidence type="ECO:0000259" key="9">
    <source>
        <dbReference type="Pfam" id="PF18346"/>
    </source>
</evidence>
<dbReference type="GO" id="GO:0008270">
    <property type="term" value="F:zinc ion binding"/>
    <property type="evidence" value="ECO:0007669"/>
    <property type="project" value="UniProtKB-KW"/>
</dbReference>
<evidence type="ECO:0000256" key="1">
    <source>
        <dbReference type="ARBA" id="ARBA00004906"/>
    </source>
</evidence>
<sequence>IGTVLDVAGWDEESGRSVVSVKWNSTHSSNIYRVGHKGKVDLQYIRGREAFNGFYYPDHLPILRDEKENKIGAAYRGLSVGDCVQIKVDLESFKSLQSGFGGYSPRMSELAGQTGTVHRFTDKGAVRNHRWTINPKALAKVTTAFSPGSMVRILNDCDKVRRLQEGNWFEDMRGLMGKLE</sequence>
<dbReference type="PANTHER" id="PTHR24202:SF4">
    <property type="entry name" value="E3 UBIQUITIN-PROTEIN LIGASE MIB2-RELATED"/>
    <property type="match status" value="1"/>
</dbReference>
<dbReference type="GO" id="GO:0016567">
    <property type="term" value="P:protein ubiquitination"/>
    <property type="evidence" value="ECO:0007669"/>
    <property type="project" value="UniProtKB-UniPathway"/>
</dbReference>
<dbReference type="Pfam" id="PF06701">
    <property type="entry name" value="MIB_HERC2"/>
    <property type="match status" value="1"/>
</dbReference>
<keyword evidence="4" id="KW-0677">Repeat</keyword>
<accession>A0A7T8KJL6</accession>
<dbReference type="GO" id="GO:0005737">
    <property type="term" value="C:cytoplasm"/>
    <property type="evidence" value="ECO:0007669"/>
    <property type="project" value="TreeGrafter"/>
</dbReference>
<evidence type="ECO:0000256" key="2">
    <source>
        <dbReference type="ARBA" id="ARBA00022679"/>
    </source>
</evidence>
<dbReference type="Pfam" id="PF18346">
    <property type="entry name" value="SH3_15"/>
    <property type="match status" value="1"/>
</dbReference>
<evidence type="ECO:0000313" key="11">
    <source>
        <dbReference type="Proteomes" id="UP000595437"/>
    </source>
</evidence>
<dbReference type="SUPFAM" id="SSF159034">
    <property type="entry name" value="Mib/herc2 domain-like"/>
    <property type="match status" value="1"/>
</dbReference>
<keyword evidence="7" id="KW-0862">Zinc</keyword>
<dbReference type="Gene3D" id="2.30.30.40">
    <property type="entry name" value="SH3 Domains"/>
    <property type="match status" value="1"/>
</dbReference>
<keyword evidence="2" id="KW-0808">Transferase</keyword>
<feature type="domain" description="MIB/HERC2" evidence="8">
    <location>
        <begin position="1"/>
        <end position="45"/>
    </location>
</feature>
<reference evidence="11" key="1">
    <citation type="submission" date="2021-01" db="EMBL/GenBank/DDBJ databases">
        <title>Caligus Genome Assembly.</title>
        <authorList>
            <person name="Gallardo-Escarate C."/>
        </authorList>
    </citation>
    <scope>NUCLEOTIDE SEQUENCE [LARGE SCALE GENOMIC DNA]</scope>
</reference>
<evidence type="ECO:0000256" key="7">
    <source>
        <dbReference type="ARBA" id="ARBA00022833"/>
    </source>
</evidence>
<proteinExistence type="predicted"/>
<keyword evidence="5" id="KW-0863">Zinc-finger</keyword>
<evidence type="ECO:0000256" key="3">
    <source>
        <dbReference type="ARBA" id="ARBA00022723"/>
    </source>
</evidence>
<keyword evidence="6" id="KW-0833">Ubl conjugation pathway</keyword>
<gene>
    <name evidence="10" type="ORF">FKW44_002014</name>
</gene>
<evidence type="ECO:0000256" key="4">
    <source>
        <dbReference type="ARBA" id="ARBA00022737"/>
    </source>
</evidence>
<protein>
    <submittedName>
        <fullName evidence="10">Uncharacterized protein</fullName>
    </submittedName>
</protein>
<dbReference type="Proteomes" id="UP000595437">
    <property type="component" value="Chromosome 1"/>
</dbReference>
<organism evidence="10 11">
    <name type="scientific">Caligus rogercresseyi</name>
    <name type="common">Sea louse</name>
    <dbReference type="NCBI Taxonomy" id="217165"/>
    <lineage>
        <taxon>Eukaryota</taxon>
        <taxon>Metazoa</taxon>
        <taxon>Ecdysozoa</taxon>
        <taxon>Arthropoda</taxon>
        <taxon>Crustacea</taxon>
        <taxon>Multicrustacea</taxon>
        <taxon>Hexanauplia</taxon>
        <taxon>Copepoda</taxon>
        <taxon>Siphonostomatoida</taxon>
        <taxon>Caligidae</taxon>
        <taxon>Caligus</taxon>
    </lineage>
</organism>
<evidence type="ECO:0000313" key="10">
    <source>
        <dbReference type="EMBL" id="QQP57133.1"/>
    </source>
</evidence>
<keyword evidence="11" id="KW-1185">Reference proteome</keyword>